<dbReference type="PANTHER" id="PTHR46111">
    <property type="entry name" value="RIBOSOMAL RNA SMALL SUBUNIT METHYLTRANSFERASE I"/>
    <property type="match status" value="1"/>
</dbReference>
<dbReference type="Pfam" id="PF00590">
    <property type="entry name" value="TP_methylase"/>
    <property type="match status" value="1"/>
</dbReference>
<evidence type="ECO:0000256" key="1">
    <source>
        <dbReference type="ARBA" id="ARBA00022490"/>
    </source>
</evidence>
<comment type="function">
    <text evidence="6">Catalyzes the 2'-O-methylation of the ribose of cytidine 1402 (C1402) in 16S rRNA.</text>
</comment>
<dbReference type="GO" id="GO:0070677">
    <property type="term" value="F:rRNA (cytosine-2'-O-)-methyltransferase activity"/>
    <property type="evidence" value="ECO:0007669"/>
    <property type="project" value="UniProtKB-UniRule"/>
</dbReference>
<evidence type="ECO:0000256" key="4">
    <source>
        <dbReference type="ARBA" id="ARBA00022679"/>
    </source>
</evidence>
<dbReference type="FunFam" id="3.30.950.10:FF:000002">
    <property type="entry name" value="Ribosomal RNA small subunit methyltransferase I"/>
    <property type="match status" value="1"/>
</dbReference>
<protein>
    <recommendedName>
        <fullName evidence="6">Ribosomal RNA small subunit methyltransferase I</fullName>
        <ecNumber evidence="6">2.1.1.198</ecNumber>
    </recommendedName>
    <alternativeName>
        <fullName evidence="6">16S rRNA 2'-O-ribose C1402 methyltransferase</fullName>
    </alternativeName>
    <alternativeName>
        <fullName evidence="6">rRNA (cytidine-2'-O-)-methyltransferase RsmI</fullName>
    </alternativeName>
</protein>
<dbReference type="Gene3D" id="3.40.1010.10">
    <property type="entry name" value="Cobalt-precorrin-4 Transmethylase, Domain 1"/>
    <property type="match status" value="1"/>
</dbReference>
<dbReference type="STRING" id="1317117.ATO7_14698"/>
<comment type="catalytic activity">
    <reaction evidence="6">
        <text>cytidine(1402) in 16S rRNA + S-adenosyl-L-methionine = 2'-O-methylcytidine(1402) in 16S rRNA + S-adenosyl-L-homocysteine + H(+)</text>
        <dbReference type="Rhea" id="RHEA:42924"/>
        <dbReference type="Rhea" id="RHEA-COMP:10285"/>
        <dbReference type="Rhea" id="RHEA-COMP:10286"/>
        <dbReference type="ChEBI" id="CHEBI:15378"/>
        <dbReference type="ChEBI" id="CHEBI:57856"/>
        <dbReference type="ChEBI" id="CHEBI:59789"/>
        <dbReference type="ChEBI" id="CHEBI:74495"/>
        <dbReference type="ChEBI" id="CHEBI:82748"/>
        <dbReference type="EC" id="2.1.1.198"/>
    </reaction>
</comment>
<dbReference type="PANTHER" id="PTHR46111:SF1">
    <property type="entry name" value="RIBOSOMAL RNA SMALL SUBUNIT METHYLTRANSFERASE I"/>
    <property type="match status" value="1"/>
</dbReference>
<dbReference type="InterPro" id="IPR014776">
    <property type="entry name" value="4pyrrole_Mease_sub2"/>
</dbReference>
<accession>A0A1Y1SAN7</accession>
<dbReference type="InterPro" id="IPR000878">
    <property type="entry name" value="4pyrrol_Mease"/>
</dbReference>
<dbReference type="EC" id="2.1.1.198" evidence="6"/>
<feature type="domain" description="RsmI HTH" evidence="8">
    <location>
        <begin position="233"/>
        <end position="277"/>
    </location>
</feature>
<dbReference type="Proteomes" id="UP000192342">
    <property type="component" value="Unassembled WGS sequence"/>
</dbReference>
<dbReference type="EMBL" id="AQQV01000004">
    <property type="protein sequence ID" value="ORE85480.1"/>
    <property type="molecule type" value="Genomic_DNA"/>
</dbReference>
<dbReference type="InterPro" id="IPR035996">
    <property type="entry name" value="4pyrrol_Methylase_sf"/>
</dbReference>
<dbReference type="AlphaFoldDB" id="A0A1Y1SAN7"/>
<keyword evidence="2 6" id="KW-0698">rRNA processing</keyword>
<dbReference type="OrthoDB" id="9809084at2"/>
<dbReference type="SUPFAM" id="SSF53790">
    <property type="entry name" value="Tetrapyrrole methylase"/>
    <property type="match status" value="1"/>
</dbReference>
<dbReference type="HAMAP" id="MF_01877">
    <property type="entry name" value="16SrRNA_methyltr_I"/>
    <property type="match status" value="1"/>
</dbReference>
<gene>
    <name evidence="6" type="primary">rsmI</name>
    <name evidence="9" type="ORF">ATO7_14698</name>
</gene>
<name>A0A1Y1SAN7_9GAMM</name>
<dbReference type="FunFam" id="3.40.1010.10:FF:000007">
    <property type="entry name" value="Ribosomal RNA small subunit methyltransferase I"/>
    <property type="match status" value="1"/>
</dbReference>
<evidence type="ECO:0000259" key="7">
    <source>
        <dbReference type="Pfam" id="PF00590"/>
    </source>
</evidence>
<comment type="similarity">
    <text evidence="6">Belongs to the methyltransferase superfamily. RsmI family.</text>
</comment>
<evidence type="ECO:0000313" key="9">
    <source>
        <dbReference type="EMBL" id="ORE85480.1"/>
    </source>
</evidence>
<proteinExistence type="inferred from homology"/>
<sequence>MAGRLVLVGTPIGNLEDISPRALRALADADRILAEDTRHSAKLLRHYGIATPLSAWHAHNENDPGRLDGVIKALHDGASLALISDAGMPLIADPGYSLVRAARAADCVVECVPGPTALSMALVLSGLPAERFIFEGFLPAKAVARRARLQGLRRESRTTVIYESPHRLAASLADVCAVLGGERRVCVARELTKRFESVQVGSAQDMAAWAADPGEQGRGEFVLVIEGVQDAEEASALDARQVLEALLGELPARKAAKLTARLCGGKANTYYQWALERD</sequence>
<evidence type="ECO:0000256" key="6">
    <source>
        <dbReference type="HAMAP-Rule" id="MF_01877"/>
    </source>
</evidence>
<dbReference type="GO" id="GO:0005737">
    <property type="term" value="C:cytoplasm"/>
    <property type="evidence" value="ECO:0007669"/>
    <property type="project" value="UniProtKB-SubCell"/>
</dbReference>
<dbReference type="Pfam" id="PF23016">
    <property type="entry name" value="RsmI_C"/>
    <property type="match status" value="1"/>
</dbReference>
<keyword evidence="10" id="KW-1185">Reference proteome</keyword>
<dbReference type="Gene3D" id="3.30.950.10">
    <property type="entry name" value="Methyltransferase, Cobalt-precorrin-4 Transmethylase, Domain 2"/>
    <property type="match status" value="1"/>
</dbReference>
<evidence type="ECO:0000256" key="2">
    <source>
        <dbReference type="ARBA" id="ARBA00022552"/>
    </source>
</evidence>
<dbReference type="NCBIfam" id="TIGR00096">
    <property type="entry name" value="16S rRNA (cytidine(1402)-2'-O)-methyltransferase"/>
    <property type="match status" value="1"/>
</dbReference>
<evidence type="ECO:0000259" key="8">
    <source>
        <dbReference type="Pfam" id="PF23016"/>
    </source>
</evidence>
<organism evidence="9 10">
    <name type="scientific">Oceanococcus atlanticus</name>
    <dbReference type="NCBI Taxonomy" id="1317117"/>
    <lineage>
        <taxon>Bacteria</taxon>
        <taxon>Pseudomonadati</taxon>
        <taxon>Pseudomonadota</taxon>
        <taxon>Gammaproteobacteria</taxon>
        <taxon>Chromatiales</taxon>
        <taxon>Oceanococcaceae</taxon>
        <taxon>Oceanococcus</taxon>
    </lineage>
</organism>
<reference evidence="9 10" key="1">
    <citation type="submission" date="2013-04" db="EMBL/GenBank/DDBJ databases">
        <title>Oceanococcus atlanticus 22II-S10r2 Genome Sequencing.</title>
        <authorList>
            <person name="Lai Q."/>
            <person name="Li G."/>
            <person name="Shao Z."/>
        </authorList>
    </citation>
    <scope>NUCLEOTIDE SEQUENCE [LARGE SCALE GENOMIC DNA]</scope>
    <source>
        <strain evidence="9 10">22II-S10r2</strain>
    </source>
</reference>
<keyword evidence="3 6" id="KW-0489">Methyltransferase</keyword>
<evidence type="ECO:0000256" key="5">
    <source>
        <dbReference type="ARBA" id="ARBA00022691"/>
    </source>
</evidence>
<keyword evidence="4 6" id="KW-0808">Transferase</keyword>
<keyword evidence="5 6" id="KW-0949">S-adenosyl-L-methionine</keyword>
<dbReference type="PIRSF" id="PIRSF005917">
    <property type="entry name" value="MTase_YraL"/>
    <property type="match status" value="1"/>
</dbReference>
<evidence type="ECO:0000313" key="10">
    <source>
        <dbReference type="Proteomes" id="UP000192342"/>
    </source>
</evidence>
<comment type="subcellular location">
    <subcellularLocation>
        <location evidence="6">Cytoplasm</location>
    </subcellularLocation>
</comment>
<dbReference type="InterPro" id="IPR008189">
    <property type="entry name" value="rRNA_ssu_MeTfrase_I"/>
</dbReference>
<evidence type="ECO:0000256" key="3">
    <source>
        <dbReference type="ARBA" id="ARBA00022603"/>
    </source>
</evidence>
<dbReference type="RefSeq" id="WP_083563103.1">
    <property type="nucleotide sequence ID" value="NZ_AQQV01000004.1"/>
</dbReference>
<dbReference type="InterPro" id="IPR014777">
    <property type="entry name" value="4pyrrole_Mease_sub1"/>
</dbReference>
<feature type="domain" description="Tetrapyrrole methylase" evidence="7">
    <location>
        <begin position="4"/>
        <end position="206"/>
    </location>
</feature>
<comment type="caution">
    <text evidence="9">The sequence shown here is derived from an EMBL/GenBank/DDBJ whole genome shotgun (WGS) entry which is preliminary data.</text>
</comment>
<keyword evidence="1 6" id="KW-0963">Cytoplasm</keyword>
<dbReference type="CDD" id="cd11648">
    <property type="entry name" value="RsmI"/>
    <property type="match status" value="1"/>
</dbReference>
<dbReference type="InterPro" id="IPR053910">
    <property type="entry name" value="RsmI_HTH"/>
</dbReference>